<dbReference type="GO" id="GO:0008650">
    <property type="term" value="F:rRNA (uridine-2'-O-)-methyltransferase activity"/>
    <property type="evidence" value="ECO:0007669"/>
    <property type="project" value="TreeGrafter"/>
</dbReference>
<dbReference type="HAMAP" id="MF_01547">
    <property type="entry name" value="RNA_methyltr_E"/>
    <property type="match status" value="1"/>
</dbReference>
<dbReference type="GO" id="GO:0005759">
    <property type="term" value="C:mitochondrial matrix"/>
    <property type="evidence" value="ECO:0007669"/>
    <property type="project" value="UniProtKB-ARBA"/>
</dbReference>
<dbReference type="GO" id="GO:1902775">
    <property type="term" value="P:mitochondrial large ribosomal subunit assembly"/>
    <property type="evidence" value="ECO:0007669"/>
    <property type="project" value="UniProtKB-ARBA"/>
</dbReference>
<dbReference type="PIRSF" id="PIRSF005461">
    <property type="entry name" value="23S_rRNA_mtase"/>
    <property type="match status" value="1"/>
</dbReference>
<evidence type="ECO:0000256" key="3">
    <source>
        <dbReference type="ARBA" id="ARBA00022552"/>
    </source>
</evidence>
<organism evidence="12 13">
    <name type="scientific">Ignelater luminosus</name>
    <name type="common">Cucubano</name>
    <name type="synonym">Pyrophorus luminosus</name>
    <dbReference type="NCBI Taxonomy" id="2038154"/>
    <lineage>
        <taxon>Eukaryota</taxon>
        <taxon>Metazoa</taxon>
        <taxon>Ecdysozoa</taxon>
        <taxon>Arthropoda</taxon>
        <taxon>Hexapoda</taxon>
        <taxon>Insecta</taxon>
        <taxon>Pterygota</taxon>
        <taxon>Neoptera</taxon>
        <taxon>Endopterygota</taxon>
        <taxon>Coleoptera</taxon>
        <taxon>Polyphaga</taxon>
        <taxon>Elateriformia</taxon>
        <taxon>Elateroidea</taxon>
        <taxon>Elateridae</taxon>
        <taxon>Agrypninae</taxon>
        <taxon>Pyrophorini</taxon>
        <taxon>Ignelater</taxon>
    </lineage>
</organism>
<comment type="caution">
    <text evidence="12">The sequence shown here is derived from an EMBL/GenBank/DDBJ whole genome shotgun (WGS) entry which is preliminary data.</text>
</comment>
<evidence type="ECO:0000259" key="11">
    <source>
        <dbReference type="Pfam" id="PF01728"/>
    </source>
</evidence>
<feature type="active site" description="Proton acceptor" evidence="10">
    <location>
        <position position="195"/>
    </location>
</feature>
<keyword evidence="5" id="KW-0808">Transferase</keyword>
<evidence type="ECO:0000256" key="7">
    <source>
        <dbReference type="ARBA" id="ARBA00022946"/>
    </source>
</evidence>
<keyword evidence="8" id="KW-0496">Mitochondrion</keyword>
<dbReference type="Pfam" id="PF01728">
    <property type="entry name" value="FtsJ"/>
    <property type="match status" value="1"/>
</dbReference>
<dbReference type="OrthoDB" id="20105at2759"/>
<proteinExistence type="inferred from homology"/>
<evidence type="ECO:0000256" key="8">
    <source>
        <dbReference type="ARBA" id="ARBA00023128"/>
    </source>
</evidence>
<dbReference type="Gene3D" id="3.40.50.150">
    <property type="entry name" value="Vaccinia Virus protein VP39"/>
    <property type="match status" value="1"/>
</dbReference>
<dbReference type="InterPro" id="IPR002877">
    <property type="entry name" value="RNA_MeTrfase_FtsJ_dom"/>
</dbReference>
<sequence length="244" mass="27387">MFSKQFSRTLHTTLCYCKNVKLKNFKGKGASSAQWLTRQLSDPYVDKAKMMNYRCRSAFKLVEMDDRFKFLSPGQIVIDCGAAPGSWTQVAVKRVNADNSKENAPFGTVISIDKQQIYPIMGATILGNSDFTTASTQDKIKTLLENKKVDTVLSDMAPNATGVKDMDDENIINLCYSVLRFAVLVSNIDATLVVKLWQSNYTKTLENDMLHFYKTVKTVKPQASRSDSAEIFLLAREFKGLKCS</sequence>
<protein>
    <recommendedName>
        <fullName evidence="9">rRNA methyltransferase 2, mitochondrial</fullName>
    </recommendedName>
</protein>
<name>A0A8K0DCU0_IGNLU</name>
<evidence type="ECO:0000313" key="12">
    <source>
        <dbReference type="EMBL" id="KAF2901864.1"/>
    </source>
</evidence>
<keyword evidence="3" id="KW-0698">rRNA processing</keyword>
<comment type="subcellular location">
    <subcellularLocation>
        <location evidence="1">Mitochondrion</location>
    </subcellularLocation>
</comment>
<keyword evidence="13" id="KW-1185">Reference proteome</keyword>
<dbReference type="AlphaFoldDB" id="A0A8K0DCU0"/>
<dbReference type="InterPro" id="IPR050082">
    <property type="entry name" value="RNA_methyltr_RlmE"/>
</dbReference>
<evidence type="ECO:0000256" key="4">
    <source>
        <dbReference type="ARBA" id="ARBA00022603"/>
    </source>
</evidence>
<keyword evidence="6 10" id="KW-0949">S-adenosyl-L-methionine</keyword>
<accession>A0A8K0DCU0</accession>
<dbReference type="FunFam" id="3.40.50.150:FF:000129">
    <property type="entry name" value="Mitochondrial rRNA methyltransferase 2"/>
    <property type="match status" value="1"/>
</dbReference>
<keyword evidence="4" id="KW-0489">Methyltransferase</keyword>
<reference evidence="12" key="1">
    <citation type="submission" date="2019-08" db="EMBL/GenBank/DDBJ databases">
        <title>The genome of the North American firefly Photinus pyralis.</title>
        <authorList>
            <consortium name="Photinus pyralis genome working group"/>
            <person name="Fallon T.R."/>
            <person name="Sander Lower S.E."/>
            <person name="Weng J.-K."/>
        </authorList>
    </citation>
    <scope>NUCLEOTIDE SEQUENCE</scope>
    <source>
        <strain evidence="12">TRF0915ILg1</strain>
        <tissue evidence="12">Whole body</tissue>
    </source>
</reference>
<gene>
    <name evidence="12" type="ORF">ILUMI_04320</name>
</gene>
<dbReference type="PANTHER" id="PTHR10920:SF18">
    <property type="entry name" value="RRNA METHYLTRANSFERASE 2, MITOCHONDRIAL"/>
    <property type="match status" value="1"/>
</dbReference>
<feature type="domain" description="Ribosomal RNA methyltransferase FtsJ" evidence="11">
    <location>
        <begin position="53"/>
        <end position="238"/>
    </location>
</feature>
<evidence type="ECO:0000313" key="13">
    <source>
        <dbReference type="Proteomes" id="UP000801492"/>
    </source>
</evidence>
<dbReference type="InterPro" id="IPR015507">
    <property type="entry name" value="rRNA-MeTfrase_E"/>
</dbReference>
<evidence type="ECO:0000256" key="5">
    <source>
        <dbReference type="ARBA" id="ARBA00022679"/>
    </source>
</evidence>
<dbReference type="PANTHER" id="PTHR10920">
    <property type="entry name" value="RIBOSOMAL RNA METHYLTRANSFERASE"/>
    <property type="match status" value="1"/>
</dbReference>
<evidence type="ECO:0000256" key="10">
    <source>
        <dbReference type="PIRSR" id="PIRSR005461-1"/>
    </source>
</evidence>
<dbReference type="Proteomes" id="UP000801492">
    <property type="component" value="Unassembled WGS sequence"/>
</dbReference>
<evidence type="ECO:0000256" key="6">
    <source>
        <dbReference type="ARBA" id="ARBA00022691"/>
    </source>
</evidence>
<dbReference type="InterPro" id="IPR029063">
    <property type="entry name" value="SAM-dependent_MTases_sf"/>
</dbReference>
<comment type="similarity">
    <text evidence="2">Belongs to the class I-like SAM-binding methyltransferase superfamily. RNA methyltransferase RlmE family.</text>
</comment>
<keyword evidence="7" id="KW-0809">Transit peptide</keyword>
<dbReference type="SUPFAM" id="SSF53335">
    <property type="entry name" value="S-adenosyl-L-methionine-dependent methyltransferases"/>
    <property type="match status" value="1"/>
</dbReference>
<evidence type="ECO:0000256" key="9">
    <source>
        <dbReference type="ARBA" id="ARBA00041184"/>
    </source>
</evidence>
<evidence type="ECO:0000256" key="2">
    <source>
        <dbReference type="ARBA" id="ARBA00009258"/>
    </source>
</evidence>
<evidence type="ECO:0000256" key="1">
    <source>
        <dbReference type="ARBA" id="ARBA00004173"/>
    </source>
</evidence>
<dbReference type="EMBL" id="VTPC01001467">
    <property type="protein sequence ID" value="KAF2901864.1"/>
    <property type="molecule type" value="Genomic_DNA"/>
</dbReference>